<dbReference type="PANTHER" id="PTHR33164">
    <property type="entry name" value="TRANSCRIPTIONAL REGULATOR, MARR FAMILY"/>
    <property type="match status" value="1"/>
</dbReference>
<dbReference type="Proteomes" id="UP000198282">
    <property type="component" value="Unassembled WGS sequence"/>
</dbReference>
<dbReference type="AlphaFoldDB" id="A0A239P1K3"/>
<dbReference type="InterPro" id="IPR036388">
    <property type="entry name" value="WH-like_DNA-bd_sf"/>
</dbReference>
<dbReference type="GO" id="GO:0003700">
    <property type="term" value="F:DNA-binding transcription factor activity"/>
    <property type="evidence" value="ECO:0007669"/>
    <property type="project" value="InterPro"/>
</dbReference>
<dbReference type="Gene3D" id="1.10.10.10">
    <property type="entry name" value="Winged helix-like DNA-binding domain superfamily/Winged helix DNA-binding domain"/>
    <property type="match status" value="1"/>
</dbReference>
<protein>
    <submittedName>
        <fullName evidence="2">DNA-binding transcriptional regulator, MarR family</fullName>
    </submittedName>
</protein>
<proteinExistence type="predicted"/>
<dbReference type="RefSeq" id="WP_089212928.1">
    <property type="nucleotide sequence ID" value="NZ_FZOD01000078.1"/>
</dbReference>
<dbReference type="OrthoDB" id="8635520at2"/>
<dbReference type="EMBL" id="FZOD01000078">
    <property type="protein sequence ID" value="SNT60508.1"/>
    <property type="molecule type" value="Genomic_DNA"/>
</dbReference>
<gene>
    <name evidence="2" type="ORF">SAMN05216276_10786</name>
</gene>
<dbReference type="SUPFAM" id="SSF46785">
    <property type="entry name" value="Winged helix' DNA-binding domain"/>
    <property type="match status" value="1"/>
</dbReference>
<reference evidence="2 3" key="1">
    <citation type="submission" date="2017-06" db="EMBL/GenBank/DDBJ databases">
        <authorList>
            <person name="Kim H.J."/>
            <person name="Triplett B.A."/>
        </authorList>
    </citation>
    <scope>NUCLEOTIDE SEQUENCE [LARGE SCALE GENOMIC DNA]</scope>
    <source>
        <strain evidence="2 3">CGMCC 4.2132</strain>
    </source>
</reference>
<accession>A0A239P1K3</accession>
<keyword evidence="2" id="KW-0238">DNA-binding</keyword>
<feature type="domain" description="HTH marR-type" evidence="1">
    <location>
        <begin position="31"/>
        <end position="130"/>
    </location>
</feature>
<dbReference type="InterPro" id="IPR036390">
    <property type="entry name" value="WH_DNA-bd_sf"/>
</dbReference>
<keyword evidence="3" id="KW-1185">Reference proteome</keyword>
<dbReference type="InterPro" id="IPR055767">
    <property type="entry name" value="DUF7343"/>
</dbReference>
<dbReference type="PANTHER" id="PTHR33164:SF99">
    <property type="entry name" value="MARR FAMILY REGULATORY PROTEIN"/>
    <property type="match status" value="1"/>
</dbReference>
<evidence type="ECO:0000313" key="2">
    <source>
        <dbReference type="EMBL" id="SNT60508.1"/>
    </source>
</evidence>
<evidence type="ECO:0000259" key="1">
    <source>
        <dbReference type="SMART" id="SM00347"/>
    </source>
</evidence>
<dbReference type="InterPro" id="IPR000835">
    <property type="entry name" value="HTH_MarR-typ"/>
</dbReference>
<dbReference type="SMART" id="SM00347">
    <property type="entry name" value="HTH_MARR"/>
    <property type="match status" value="1"/>
</dbReference>
<dbReference type="InterPro" id="IPR039422">
    <property type="entry name" value="MarR/SlyA-like"/>
</dbReference>
<evidence type="ECO:0000313" key="3">
    <source>
        <dbReference type="Proteomes" id="UP000198282"/>
    </source>
</evidence>
<dbReference type="GO" id="GO:0006950">
    <property type="term" value="P:response to stress"/>
    <property type="evidence" value="ECO:0007669"/>
    <property type="project" value="TreeGrafter"/>
</dbReference>
<name>A0A239P1K3_9ACTN</name>
<sequence length="142" mass="15815">MGTLLLDEDEIALWHAFKRAAETVRARVAAEITRETGLSDADFGIVTRLDDAGGRMRQNELAASMGWHRSRLSHQLTRMIDRDLVRRLDADGKVTVEITDTGRAAAARARPVHAAAVREKLIALIPPDQRDRLIEILRTLAV</sequence>
<dbReference type="Pfam" id="PF24034">
    <property type="entry name" value="DUF7343"/>
    <property type="match status" value="1"/>
</dbReference>
<dbReference type="GO" id="GO:0003677">
    <property type="term" value="F:DNA binding"/>
    <property type="evidence" value="ECO:0007669"/>
    <property type="project" value="UniProtKB-KW"/>
</dbReference>
<organism evidence="2 3">
    <name type="scientific">Streptosporangium subroseum</name>
    <dbReference type="NCBI Taxonomy" id="106412"/>
    <lineage>
        <taxon>Bacteria</taxon>
        <taxon>Bacillati</taxon>
        <taxon>Actinomycetota</taxon>
        <taxon>Actinomycetes</taxon>
        <taxon>Streptosporangiales</taxon>
        <taxon>Streptosporangiaceae</taxon>
        <taxon>Streptosporangium</taxon>
    </lineage>
</organism>